<comment type="caution">
    <text evidence="5">The sequence shown here is derived from an EMBL/GenBank/DDBJ whole genome shotgun (WGS) entry which is preliminary data.</text>
</comment>
<dbReference type="GO" id="GO:1990904">
    <property type="term" value="C:ribonucleoprotein complex"/>
    <property type="evidence" value="ECO:0007669"/>
    <property type="project" value="UniProtKB-KW"/>
</dbReference>
<dbReference type="Pfam" id="PF01165">
    <property type="entry name" value="Ribosomal_S21"/>
    <property type="match status" value="1"/>
</dbReference>
<gene>
    <name evidence="5" type="primary">rpsU</name>
    <name evidence="5" type="ORF">COX77_04350</name>
</gene>
<keyword evidence="2 5" id="KW-0689">Ribosomal protein</keyword>
<dbReference type="InterPro" id="IPR038380">
    <property type="entry name" value="Ribosomal_bS21_sf"/>
</dbReference>
<evidence type="ECO:0000313" key="5">
    <source>
        <dbReference type="EMBL" id="PIZ98473.1"/>
    </source>
</evidence>
<evidence type="ECO:0000256" key="3">
    <source>
        <dbReference type="ARBA" id="ARBA00023274"/>
    </source>
</evidence>
<dbReference type="GO" id="GO:0003735">
    <property type="term" value="F:structural constituent of ribosome"/>
    <property type="evidence" value="ECO:0007669"/>
    <property type="project" value="InterPro"/>
</dbReference>
<dbReference type="EMBL" id="PFPO01000085">
    <property type="protein sequence ID" value="PIZ98473.1"/>
    <property type="molecule type" value="Genomic_DNA"/>
</dbReference>
<sequence>MALEVKRKQGETFESLLRRFTKRTIQSGKLLQAKKIKYYQKPKTKRERKESALKREDFRKFREHLRRIGKLDEYLEKKK</sequence>
<name>A0A2M7VDH8_9BACT</name>
<accession>A0A2M7VDH8</accession>
<dbReference type="Gene3D" id="1.20.5.1150">
    <property type="entry name" value="Ribosomal protein S8"/>
    <property type="match status" value="1"/>
</dbReference>
<dbReference type="NCBIfam" id="TIGR00030">
    <property type="entry name" value="S21p"/>
    <property type="match status" value="1"/>
</dbReference>
<dbReference type="GO" id="GO:0005840">
    <property type="term" value="C:ribosome"/>
    <property type="evidence" value="ECO:0007669"/>
    <property type="project" value="UniProtKB-KW"/>
</dbReference>
<dbReference type="AlphaFoldDB" id="A0A2M7VDH8"/>
<comment type="similarity">
    <text evidence="1">Belongs to the bacterial ribosomal protein bS21 family.</text>
</comment>
<proteinExistence type="inferred from homology"/>
<evidence type="ECO:0000256" key="1">
    <source>
        <dbReference type="ARBA" id="ARBA00006640"/>
    </source>
</evidence>
<evidence type="ECO:0000313" key="6">
    <source>
        <dbReference type="Proteomes" id="UP000230405"/>
    </source>
</evidence>
<keyword evidence="3" id="KW-0687">Ribonucleoprotein</keyword>
<dbReference type="InterPro" id="IPR001911">
    <property type="entry name" value="Ribosomal_bS21"/>
</dbReference>
<dbReference type="Proteomes" id="UP000230405">
    <property type="component" value="Unassembled WGS sequence"/>
</dbReference>
<organism evidence="5 6">
    <name type="scientific">Candidatus Komeilibacteria bacterium CG_4_10_14_0_2_um_filter_37_10</name>
    <dbReference type="NCBI Taxonomy" id="1974470"/>
    <lineage>
        <taxon>Bacteria</taxon>
        <taxon>Candidatus Komeiliibacteriota</taxon>
    </lineage>
</organism>
<dbReference type="GO" id="GO:0006412">
    <property type="term" value="P:translation"/>
    <property type="evidence" value="ECO:0007669"/>
    <property type="project" value="InterPro"/>
</dbReference>
<evidence type="ECO:0000256" key="4">
    <source>
        <dbReference type="ARBA" id="ARBA00035135"/>
    </source>
</evidence>
<evidence type="ECO:0000256" key="2">
    <source>
        <dbReference type="ARBA" id="ARBA00022980"/>
    </source>
</evidence>
<protein>
    <recommendedName>
        <fullName evidence="4">Small ribosomal subunit protein bS21</fullName>
    </recommendedName>
</protein>
<reference evidence="6" key="1">
    <citation type="submission" date="2017-09" db="EMBL/GenBank/DDBJ databases">
        <title>Depth-based differentiation of microbial function through sediment-hosted aquifers and enrichment of novel symbionts in the deep terrestrial subsurface.</title>
        <authorList>
            <person name="Probst A.J."/>
            <person name="Ladd B."/>
            <person name="Jarett J.K."/>
            <person name="Geller-Mcgrath D.E."/>
            <person name="Sieber C.M.K."/>
            <person name="Emerson J.B."/>
            <person name="Anantharaman K."/>
            <person name="Thomas B.C."/>
            <person name="Malmstrom R."/>
            <person name="Stieglmeier M."/>
            <person name="Klingl A."/>
            <person name="Woyke T."/>
            <person name="Ryan C.M."/>
            <person name="Banfield J.F."/>
        </authorList>
    </citation>
    <scope>NUCLEOTIDE SEQUENCE [LARGE SCALE GENOMIC DNA]</scope>
</reference>